<evidence type="ECO:0000256" key="6">
    <source>
        <dbReference type="ARBA" id="ARBA00022840"/>
    </source>
</evidence>
<dbReference type="EMBL" id="CALSGD010000262">
    <property type="protein sequence ID" value="CAH6777183.1"/>
    <property type="molecule type" value="Genomic_DNA"/>
</dbReference>
<feature type="coiled-coil region" evidence="7">
    <location>
        <begin position="379"/>
        <end position="447"/>
    </location>
</feature>
<dbReference type="GO" id="GO:0000226">
    <property type="term" value="P:microtubule cytoskeleton organization"/>
    <property type="evidence" value="ECO:0007669"/>
    <property type="project" value="TreeGrafter"/>
</dbReference>
<dbReference type="InterPro" id="IPR004344">
    <property type="entry name" value="TTL/TTLL_fam"/>
</dbReference>
<comment type="cofactor">
    <cofactor evidence="1">
        <name>Mg(2+)</name>
        <dbReference type="ChEBI" id="CHEBI:18420"/>
    </cofactor>
</comment>
<evidence type="ECO:0000256" key="5">
    <source>
        <dbReference type="ARBA" id="ARBA00022741"/>
    </source>
</evidence>
<dbReference type="GO" id="GO:0036064">
    <property type="term" value="C:ciliary basal body"/>
    <property type="evidence" value="ECO:0007669"/>
    <property type="project" value="TreeGrafter"/>
</dbReference>
<dbReference type="PROSITE" id="PS51221">
    <property type="entry name" value="TTL"/>
    <property type="match status" value="1"/>
</dbReference>
<dbReference type="GO" id="GO:0070740">
    <property type="term" value="F:tubulin-glutamic acid ligase activity"/>
    <property type="evidence" value="ECO:0007669"/>
    <property type="project" value="TreeGrafter"/>
</dbReference>
<keyword evidence="5" id="KW-0547">Nucleotide-binding</keyword>
<dbReference type="PANTHER" id="PTHR12241">
    <property type="entry name" value="TUBULIN POLYGLUTAMYLASE"/>
    <property type="match status" value="1"/>
</dbReference>
<dbReference type="GO" id="GO:0005874">
    <property type="term" value="C:microtubule"/>
    <property type="evidence" value="ECO:0007669"/>
    <property type="project" value="UniProtKB-KW"/>
</dbReference>
<comment type="similarity">
    <text evidence="2">Belongs to the tubulin--tyrosine ligase family.</text>
</comment>
<evidence type="ECO:0000256" key="3">
    <source>
        <dbReference type="ARBA" id="ARBA00022598"/>
    </source>
</evidence>
<gene>
    <name evidence="9" type="primary">Ttll7</name>
    <name evidence="9" type="ORF">PHOROB_LOCUS1148</name>
</gene>
<dbReference type="Pfam" id="PF03133">
    <property type="entry name" value="TTL"/>
    <property type="match status" value="1"/>
</dbReference>
<feature type="region of interest" description="Disordered" evidence="8">
    <location>
        <begin position="552"/>
        <end position="571"/>
    </location>
</feature>
<evidence type="ECO:0000256" key="2">
    <source>
        <dbReference type="ARBA" id="ARBA00006820"/>
    </source>
</evidence>
<dbReference type="GO" id="GO:0005524">
    <property type="term" value="F:ATP binding"/>
    <property type="evidence" value="ECO:0007669"/>
    <property type="project" value="UniProtKB-KW"/>
</dbReference>
<evidence type="ECO:0000256" key="1">
    <source>
        <dbReference type="ARBA" id="ARBA00001946"/>
    </source>
</evidence>
<proteinExistence type="inferred from homology"/>
<keyword evidence="6" id="KW-0067">ATP-binding</keyword>
<keyword evidence="10" id="KW-1185">Reference proteome</keyword>
<keyword evidence="4" id="KW-0493">Microtubule</keyword>
<dbReference type="Proteomes" id="UP001152836">
    <property type="component" value="Unassembled WGS sequence"/>
</dbReference>
<evidence type="ECO:0000256" key="7">
    <source>
        <dbReference type="SAM" id="Coils"/>
    </source>
</evidence>
<name>A0AAU9YQU2_PHORO</name>
<evidence type="ECO:0000256" key="8">
    <source>
        <dbReference type="SAM" id="MobiDB-lite"/>
    </source>
</evidence>
<keyword evidence="7" id="KW-0175">Coiled coil</keyword>
<evidence type="ECO:0000313" key="9">
    <source>
        <dbReference type="EMBL" id="CAH6777183.1"/>
    </source>
</evidence>
<reference evidence="9" key="1">
    <citation type="submission" date="2022-06" db="EMBL/GenBank/DDBJ databases">
        <authorList>
            <person name="Andreotti S."/>
            <person name="Wyler E."/>
        </authorList>
    </citation>
    <scope>NUCLEOTIDE SEQUENCE</scope>
</reference>
<evidence type="ECO:0000256" key="4">
    <source>
        <dbReference type="ARBA" id="ARBA00022701"/>
    </source>
</evidence>
<dbReference type="Gene3D" id="3.30.470.20">
    <property type="entry name" value="ATP-grasp fold, B domain"/>
    <property type="match status" value="1"/>
</dbReference>
<keyword evidence="3" id="KW-0436">Ligase</keyword>
<dbReference type="PANTHER" id="PTHR12241:SF147">
    <property type="entry name" value="TUBULIN POLYGLUTAMYLASE TTLL7"/>
    <property type="match status" value="1"/>
</dbReference>
<feature type="compositionally biased region" description="Low complexity" evidence="8">
    <location>
        <begin position="552"/>
        <end position="562"/>
    </location>
</feature>
<protein>
    <submittedName>
        <fullName evidence="9">Ttll7 protein</fullName>
    </submittedName>
</protein>
<comment type="caution">
    <text evidence="9">The sequence shown here is derived from an EMBL/GenBank/DDBJ whole genome shotgun (WGS) entry which is preliminary data.</text>
</comment>
<dbReference type="GO" id="GO:0015631">
    <property type="term" value="F:tubulin binding"/>
    <property type="evidence" value="ECO:0007669"/>
    <property type="project" value="TreeGrafter"/>
</dbReference>
<accession>A0AAU9YQU2</accession>
<evidence type="ECO:0000313" key="10">
    <source>
        <dbReference type="Proteomes" id="UP001152836"/>
    </source>
</evidence>
<sequence>MPSLPQEGVIQGSSPLDLNTELPYQCTMKRKVRKKKKKGVITANVSGTKFEIVRLVIDEMGFIKTPDEDETSNLIWCDAAVQQDKITELQNYQRINHFPGMGEICRKDFLARNMTKMIKSRPLDYTFVPRTWIFPSEYTQFQNYVKELKKKRKQKTFIIKPANGAMGHGISLIRNGDKIPSQDHLIVQEYIEKPFLMEGYKFDLRIYILVTSCDPLKIFLYHDGLVRMGTEKYIPPNESNLTQLYMHLTNYSVNKHNERFERNETEDKGSKRSIKWFTEFLQANQHDVSKFWNDISELVVKTLIVAEPHVLHAYRMCRPGQPPGSESVCFEVLGFDILLDRKLKPWLLEINRAPSFGTDQKIDYDVKRGVLLNALKLLNIRTSDKRKNLAKQKAEAQKRLYGQNPIRRISPGSSDWEQQRHQLERRKEELKERLVQVRKQVSREEHENRHMGNYRRIYPPEDKTLLEKYETLLAVAFQTFLSGRAASFQRELNNPLKKMKEEDILDLLEQCEIDDEKLMGKTTRIRGPKPLCCMPECAEVMKKQKYYCSSESSYDSSSSSNSELDESEKELCQKRREQAPYNLKHTSHCKLIQQSNSMRRSVSCPRSISAHLPSSGDARPFSSQQVIPLARPTSATRSHSLNRVSSYMRHLPSSNDASSTNSLVNESLRQLKTKEQEDDLTSQTLFVLKDMRIRFPGKSDAESELLIDDIMDNWKHYKTKVASYWLIKLDSGKQRKVLDIVKSSIRTVLPRIWRVPDADELILYRIFNRVFNRLLWSHGQGLWSCFCDSGYLLPGSAQFLMRSPLYNMKYNSPGMTRSNVLFTSRYGHL</sequence>
<dbReference type="AlphaFoldDB" id="A0AAU9YQU2"/>
<dbReference type="FunFam" id="3.30.470.20:FF:000009">
    <property type="entry name" value="tubulin polyglutamylase TTLL5 isoform X1"/>
    <property type="match status" value="1"/>
</dbReference>
<dbReference type="SUPFAM" id="SSF56059">
    <property type="entry name" value="Glutathione synthetase ATP-binding domain-like"/>
    <property type="match status" value="1"/>
</dbReference>
<organism evidence="9 10">
    <name type="scientific">Phodopus roborovskii</name>
    <name type="common">Roborovski's desert hamster</name>
    <name type="synonym">Cricetulus roborovskii</name>
    <dbReference type="NCBI Taxonomy" id="109678"/>
    <lineage>
        <taxon>Eukaryota</taxon>
        <taxon>Metazoa</taxon>
        <taxon>Chordata</taxon>
        <taxon>Craniata</taxon>
        <taxon>Vertebrata</taxon>
        <taxon>Euteleostomi</taxon>
        <taxon>Mammalia</taxon>
        <taxon>Eutheria</taxon>
        <taxon>Euarchontoglires</taxon>
        <taxon>Glires</taxon>
        <taxon>Rodentia</taxon>
        <taxon>Myomorpha</taxon>
        <taxon>Muroidea</taxon>
        <taxon>Cricetidae</taxon>
        <taxon>Cricetinae</taxon>
        <taxon>Phodopus</taxon>
    </lineage>
</organism>